<protein>
    <recommendedName>
        <fullName evidence="5">Aminopeptidase N</fullName>
        <ecNumber evidence="4">3.4.11.2</ecNumber>
    </recommendedName>
    <alternativeName>
        <fullName evidence="14">Alanine aminopeptidase</fullName>
    </alternativeName>
    <alternativeName>
        <fullName evidence="15">Lysyl aminopeptidase</fullName>
    </alternativeName>
</protein>
<evidence type="ECO:0000313" key="19">
    <source>
        <dbReference type="EMBL" id="MBE9029110.1"/>
    </source>
</evidence>
<keyword evidence="8" id="KW-0645">Protease</keyword>
<proteinExistence type="inferred from homology"/>
<reference evidence="19" key="1">
    <citation type="submission" date="2020-10" db="EMBL/GenBank/DDBJ databases">
        <authorList>
            <person name="Castelo-Branco R."/>
            <person name="Eusebio N."/>
            <person name="Adriana R."/>
            <person name="Vieira A."/>
            <person name="Brugerolle De Fraissinette N."/>
            <person name="Rezende De Castro R."/>
            <person name="Schneider M.P."/>
            <person name="Vasconcelos V."/>
            <person name="Leao P.N."/>
        </authorList>
    </citation>
    <scope>NUCLEOTIDE SEQUENCE</scope>
    <source>
        <strain evidence="19">LEGE 11480</strain>
    </source>
</reference>
<dbReference type="GO" id="GO:0016285">
    <property type="term" value="F:alanyl aminopeptidase activity"/>
    <property type="evidence" value="ECO:0007669"/>
    <property type="project" value="UniProtKB-EC"/>
</dbReference>
<dbReference type="CDD" id="cd09603">
    <property type="entry name" value="M1_APN_like"/>
    <property type="match status" value="1"/>
</dbReference>
<dbReference type="Gene3D" id="1.10.390.10">
    <property type="entry name" value="Neutral Protease Domain 2"/>
    <property type="match status" value="1"/>
</dbReference>
<accession>A0A928VM96</accession>
<gene>
    <name evidence="19" type="ORF">IQ266_04955</name>
</gene>
<dbReference type="GO" id="GO:0008270">
    <property type="term" value="F:zinc ion binding"/>
    <property type="evidence" value="ECO:0007669"/>
    <property type="project" value="InterPro"/>
</dbReference>
<dbReference type="EC" id="3.4.11.2" evidence="4"/>
<comment type="catalytic activity">
    <reaction evidence="1">
        <text>Release of an N-terminal amino acid, Xaa-|-Yaa- from a peptide, amide or arylamide. Xaa is preferably Ala, but may be most amino acids including Pro (slow action). When a terminal hydrophobic residue is followed by a prolyl residue, the two may be released as an intact Xaa-Pro dipeptide.</text>
        <dbReference type="EC" id="3.4.11.2"/>
    </reaction>
</comment>
<evidence type="ECO:0000256" key="14">
    <source>
        <dbReference type="ARBA" id="ARBA00029811"/>
    </source>
</evidence>
<dbReference type="GO" id="GO:0006508">
    <property type="term" value="P:proteolysis"/>
    <property type="evidence" value="ECO:0007669"/>
    <property type="project" value="UniProtKB-KW"/>
</dbReference>
<dbReference type="SUPFAM" id="SSF55486">
    <property type="entry name" value="Metalloproteases ('zincins'), catalytic domain"/>
    <property type="match status" value="1"/>
</dbReference>
<dbReference type="InterPro" id="IPR016024">
    <property type="entry name" value="ARM-type_fold"/>
</dbReference>
<dbReference type="PANTHER" id="PTHR11533:SF174">
    <property type="entry name" value="PUROMYCIN-SENSITIVE AMINOPEPTIDASE-RELATED"/>
    <property type="match status" value="1"/>
</dbReference>
<evidence type="ECO:0000259" key="18">
    <source>
        <dbReference type="Pfam" id="PF17900"/>
    </source>
</evidence>
<evidence type="ECO:0000256" key="4">
    <source>
        <dbReference type="ARBA" id="ARBA00012564"/>
    </source>
</evidence>
<evidence type="ECO:0000256" key="13">
    <source>
        <dbReference type="ARBA" id="ARBA00023049"/>
    </source>
</evidence>
<evidence type="ECO:0000256" key="10">
    <source>
        <dbReference type="ARBA" id="ARBA00022738"/>
    </source>
</evidence>
<dbReference type="GO" id="GO:0005615">
    <property type="term" value="C:extracellular space"/>
    <property type="evidence" value="ECO:0007669"/>
    <property type="project" value="TreeGrafter"/>
</dbReference>
<dbReference type="InterPro" id="IPR050344">
    <property type="entry name" value="Peptidase_M1_aminopeptidases"/>
</dbReference>
<dbReference type="Gene3D" id="2.60.40.1730">
    <property type="entry name" value="tricorn interacting facor f3 domain"/>
    <property type="match status" value="1"/>
</dbReference>
<evidence type="ECO:0000256" key="3">
    <source>
        <dbReference type="ARBA" id="ARBA00010136"/>
    </source>
</evidence>
<keyword evidence="7" id="KW-0042">Antenna complex</keyword>
<evidence type="ECO:0000256" key="11">
    <source>
        <dbReference type="ARBA" id="ARBA00022801"/>
    </source>
</evidence>
<evidence type="ECO:0000256" key="8">
    <source>
        <dbReference type="ARBA" id="ARBA00022670"/>
    </source>
</evidence>
<sequence length="854" mass="95528">MIERSMLHSDSRHKKFELPGARPHYTPDRPGQVQHIFLDLEIDIPHQSCSGTCTTTLTPIRDGIEVLTLDAVELDIQSVTVNGEIQKYDYDGQALQIQLAQQTQRGSDLELQITYQINQPRRGMYFIAPTEHYPDKPTQVWTQGEDEDSRFWFPCFDYPGQLTTSEIRVKVPAAFTAISNGSLIGTEAAGDSKIYHWSQQQVHPTYLMTLAVGQFVELQDSWNGKPVNYYVEPGKEAAAKLSMDKTPRMMAFFSEAYGYDYAYDKYAQVCVSDYIFGGMENTSTTLLTDRCLLDEKAAIDNLSTETLVAHELAHQWFGDLAVIKHWSHAWVKEGMASYAEVLWLTHEYGEDLGAYYLLGQAREYLSEDSDRYRRPLVTNVYREAIELYDSHIYEKGACIYHMMRAQLGEPLFQQAIATFLNNHAHQTVETVDLLRAIEQATGRNLAALFDQYVYRGGHPDYKVSYSWDSDSQLAKLTVRQTQAVTDEELFDLKVMIGFDLGDDDHIFTVRIHEKEQTLYFPLDKKPTFISFDVGNAILKTVTLDYPLPELKAQLTEDTDPISRIYAAQAIAKKGGTESLKALAAALKHDRFWGVRLEIAQLLPQIKLDQVFDVLVTGLQDPEARVRRTTINALTQIKTPASYAAVEAIATGSDASYLVEAASLRALGTFAAAGLSTAPAESTVIAIAKQALETRQGWNEVVRVGAIGALSQMNTSAAALDLLLEYTQLGVASSLRLAAIRSLGAVSTGQEKPGLTKVLNRLRELTREREFFTQISVIRALESMTDAAAIGILQGLTDQAADGRIRRMCEEAIREVQGNIGTAPAIKQIRDELDQLKQENQSLRSRLSKLEVPTQ</sequence>
<evidence type="ECO:0000256" key="6">
    <source>
        <dbReference type="ARBA" id="ARBA00022438"/>
    </source>
</evidence>
<evidence type="ECO:0000259" key="17">
    <source>
        <dbReference type="Pfam" id="PF01433"/>
    </source>
</evidence>
<dbReference type="GO" id="GO:0043171">
    <property type="term" value="P:peptide catabolic process"/>
    <property type="evidence" value="ECO:0007669"/>
    <property type="project" value="TreeGrafter"/>
</dbReference>
<feature type="coiled-coil region" evidence="16">
    <location>
        <begin position="825"/>
        <end position="852"/>
    </location>
</feature>
<feature type="domain" description="Aminopeptidase N-like N-terminal" evidence="18">
    <location>
        <begin position="38"/>
        <end position="207"/>
    </location>
</feature>
<dbReference type="PRINTS" id="PR00756">
    <property type="entry name" value="ALADIPTASE"/>
</dbReference>
<dbReference type="GO" id="GO:0030089">
    <property type="term" value="C:phycobilisome"/>
    <property type="evidence" value="ECO:0007669"/>
    <property type="project" value="UniProtKB-KW"/>
</dbReference>
<dbReference type="Pfam" id="PF13646">
    <property type="entry name" value="HEAT_2"/>
    <property type="match status" value="1"/>
</dbReference>
<dbReference type="Gene3D" id="1.25.10.10">
    <property type="entry name" value="Leucine-rich Repeat Variant"/>
    <property type="match status" value="2"/>
</dbReference>
<feature type="domain" description="Peptidase M1 membrane alanine aminopeptidase" evidence="17">
    <location>
        <begin position="242"/>
        <end position="452"/>
    </location>
</feature>
<dbReference type="Proteomes" id="UP000625316">
    <property type="component" value="Unassembled WGS sequence"/>
</dbReference>
<dbReference type="EMBL" id="JADEXQ010000011">
    <property type="protein sequence ID" value="MBE9029110.1"/>
    <property type="molecule type" value="Genomic_DNA"/>
</dbReference>
<dbReference type="RefSeq" id="WP_264323928.1">
    <property type="nucleotide sequence ID" value="NZ_JADEXQ010000011.1"/>
</dbReference>
<dbReference type="SUPFAM" id="SSF48371">
    <property type="entry name" value="ARM repeat"/>
    <property type="match status" value="1"/>
</dbReference>
<dbReference type="Pfam" id="PF01433">
    <property type="entry name" value="Peptidase_M1"/>
    <property type="match status" value="1"/>
</dbReference>
<comment type="cofactor">
    <cofactor evidence="2">
        <name>Zn(2+)</name>
        <dbReference type="ChEBI" id="CHEBI:29105"/>
    </cofactor>
</comment>
<dbReference type="PANTHER" id="PTHR11533">
    <property type="entry name" value="PROTEASE M1 ZINC METALLOPROTEASE"/>
    <property type="match status" value="1"/>
</dbReference>
<dbReference type="FunFam" id="1.10.390.10:FF:000013">
    <property type="entry name" value="Aminopeptidase N"/>
    <property type="match status" value="1"/>
</dbReference>
<dbReference type="InterPro" id="IPR001930">
    <property type="entry name" value="Peptidase_M1"/>
</dbReference>
<dbReference type="InterPro" id="IPR027268">
    <property type="entry name" value="Peptidase_M4/M1_CTD_sf"/>
</dbReference>
<organism evidence="19 20">
    <name type="scientific">Romeriopsis navalis LEGE 11480</name>
    <dbReference type="NCBI Taxonomy" id="2777977"/>
    <lineage>
        <taxon>Bacteria</taxon>
        <taxon>Bacillati</taxon>
        <taxon>Cyanobacteriota</taxon>
        <taxon>Cyanophyceae</taxon>
        <taxon>Leptolyngbyales</taxon>
        <taxon>Leptolyngbyaceae</taxon>
        <taxon>Romeriopsis</taxon>
        <taxon>Romeriopsis navalis</taxon>
    </lineage>
</organism>
<evidence type="ECO:0000256" key="5">
    <source>
        <dbReference type="ARBA" id="ARBA00015611"/>
    </source>
</evidence>
<name>A0A928VM96_9CYAN</name>
<dbReference type="InterPro" id="IPR045357">
    <property type="entry name" value="Aminopeptidase_N-like_N"/>
</dbReference>
<keyword evidence="12" id="KW-0862">Zinc</keyword>
<evidence type="ECO:0000256" key="9">
    <source>
        <dbReference type="ARBA" id="ARBA00022723"/>
    </source>
</evidence>
<evidence type="ECO:0000256" key="16">
    <source>
        <dbReference type="SAM" id="Coils"/>
    </source>
</evidence>
<dbReference type="AlphaFoldDB" id="A0A928VM96"/>
<dbReference type="SUPFAM" id="SSF63737">
    <property type="entry name" value="Leukotriene A4 hydrolase N-terminal domain"/>
    <property type="match status" value="1"/>
</dbReference>
<evidence type="ECO:0000313" key="20">
    <source>
        <dbReference type="Proteomes" id="UP000625316"/>
    </source>
</evidence>
<dbReference type="InterPro" id="IPR042097">
    <property type="entry name" value="Aminopeptidase_N-like_N_sf"/>
</dbReference>
<evidence type="ECO:0000256" key="15">
    <source>
        <dbReference type="ARBA" id="ARBA00031533"/>
    </source>
</evidence>
<comment type="similarity">
    <text evidence="3">Belongs to the peptidase M1 family.</text>
</comment>
<keyword evidence="20" id="KW-1185">Reference proteome</keyword>
<dbReference type="GO" id="GO:0070006">
    <property type="term" value="F:metalloaminopeptidase activity"/>
    <property type="evidence" value="ECO:0007669"/>
    <property type="project" value="TreeGrafter"/>
</dbReference>
<dbReference type="InterPro" id="IPR004155">
    <property type="entry name" value="PBS_lyase_HEAT"/>
</dbReference>
<dbReference type="SMART" id="SM00567">
    <property type="entry name" value="EZ_HEAT"/>
    <property type="match status" value="5"/>
</dbReference>
<keyword evidence="6" id="KW-0031">Aminopeptidase</keyword>
<keyword evidence="9" id="KW-0479">Metal-binding</keyword>
<comment type="caution">
    <text evidence="19">The sequence shown here is derived from an EMBL/GenBank/DDBJ whole genome shotgun (WGS) entry which is preliminary data.</text>
</comment>
<dbReference type="Pfam" id="PF17900">
    <property type="entry name" value="Peptidase_M1_N"/>
    <property type="match status" value="1"/>
</dbReference>
<keyword evidence="10" id="KW-0605">Phycobilisome</keyword>
<keyword evidence="16" id="KW-0175">Coiled coil</keyword>
<evidence type="ECO:0000256" key="2">
    <source>
        <dbReference type="ARBA" id="ARBA00001947"/>
    </source>
</evidence>
<dbReference type="InterPro" id="IPR014782">
    <property type="entry name" value="Peptidase_M1_dom"/>
</dbReference>
<keyword evidence="13" id="KW-0482">Metalloprotease</keyword>
<evidence type="ECO:0000256" key="12">
    <source>
        <dbReference type="ARBA" id="ARBA00022833"/>
    </source>
</evidence>
<dbReference type="InterPro" id="IPR011989">
    <property type="entry name" value="ARM-like"/>
</dbReference>
<dbReference type="GO" id="GO:0005737">
    <property type="term" value="C:cytoplasm"/>
    <property type="evidence" value="ECO:0007669"/>
    <property type="project" value="TreeGrafter"/>
</dbReference>
<keyword evidence="11" id="KW-0378">Hydrolase</keyword>
<evidence type="ECO:0000256" key="1">
    <source>
        <dbReference type="ARBA" id="ARBA00000098"/>
    </source>
</evidence>
<dbReference type="GO" id="GO:0042277">
    <property type="term" value="F:peptide binding"/>
    <property type="evidence" value="ECO:0007669"/>
    <property type="project" value="TreeGrafter"/>
</dbReference>
<evidence type="ECO:0000256" key="7">
    <source>
        <dbReference type="ARBA" id="ARBA00022549"/>
    </source>
</evidence>
<dbReference type="FunFam" id="2.60.40.1730:FF:000038">
    <property type="entry name" value="Aminopeptidase"/>
    <property type="match status" value="1"/>
</dbReference>